<dbReference type="PANTHER" id="PTHR31286">
    <property type="entry name" value="GLYCINE-RICH CELL WALL STRUCTURAL PROTEIN 1.8-LIKE"/>
    <property type="match status" value="1"/>
</dbReference>
<proteinExistence type="predicted"/>
<evidence type="ECO:0000259" key="1">
    <source>
        <dbReference type="Pfam" id="PF14111"/>
    </source>
</evidence>
<dbReference type="InterPro" id="IPR025558">
    <property type="entry name" value="DUF4283"/>
</dbReference>
<dbReference type="EMBL" id="PGOL01000682">
    <property type="protein sequence ID" value="PKI66264.1"/>
    <property type="molecule type" value="Genomic_DNA"/>
</dbReference>
<dbReference type="PANTHER" id="PTHR31286:SF99">
    <property type="entry name" value="DUF4283 DOMAIN-CONTAINING PROTEIN"/>
    <property type="match status" value="1"/>
</dbReference>
<dbReference type="Proteomes" id="UP000233551">
    <property type="component" value="Unassembled WGS sequence"/>
</dbReference>
<comment type="caution">
    <text evidence="2">The sequence shown here is derived from an EMBL/GenBank/DDBJ whole genome shotgun (WGS) entry which is preliminary data.</text>
</comment>
<dbReference type="InterPro" id="IPR040256">
    <property type="entry name" value="At4g02000-like"/>
</dbReference>
<evidence type="ECO:0000313" key="2">
    <source>
        <dbReference type="EMBL" id="PKI66264.1"/>
    </source>
</evidence>
<gene>
    <name evidence="2" type="ORF">CRG98_013345</name>
</gene>
<reference evidence="2 3" key="1">
    <citation type="submission" date="2017-11" db="EMBL/GenBank/DDBJ databases">
        <title>De-novo sequencing of pomegranate (Punica granatum L.) genome.</title>
        <authorList>
            <person name="Akparov Z."/>
            <person name="Amiraslanov A."/>
            <person name="Hajiyeva S."/>
            <person name="Abbasov M."/>
            <person name="Kaur K."/>
            <person name="Hamwieh A."/>
            <person name="Solovyev V."/>
            <person name="Salamov A."/>
            <person name="Braich B."/>
            <person name="Kosarev P."/>
            <person name="Mahmoud A."/>
            <person name="Hajiyev E."/>
            <person name="Babayeva S."/>
            <person name="Izzatullayeva V."/>
            <person name="Mammadov A."/>
            <person name="Mammadov A."/>
            <person name="Sharifova S."/>
            <person name="Ojaghi J."/>
            <person name="Eynullazada K."/>
            <person name="Bayramov B."/>
            <person name="Abdulazimova A."/>
            <person name="Shahmuradov I."/>
        </authorList>
    </citation>
    <scope>NUCLEOTIDE SEQUENCE [LARGE SCALE GENOMIC DNA]</scope>
    <source>
        <strain evidence="3">cv. AG2017</strain>
        <tissue evidence="2">Leaf</tissue>
    </source>
</reference>
<name>A0A2I0KCK7_PUNGR</name>
<evidence type="ECO:0000313" key="3">
    <source>
        <dbReference type="Proteomes" id="UP000233551"/>
    </source>
</evidence>
<dbReference type="STRING" id="22663.A0A2I0KCK7"/>
<sequence>MLVDDTYKSEPRKLSYKVTVSRVGDIPMKSPFRGEEELNKAWEAYFSVDNEVSEAEDEEVCPTISFSNEQVKRFCAPWWGSLIVKVLGRRVGYMYLKKPLDFLWRPKRDMKLIILGCDFLMVKFEREDDRQVAISDGPRTLLGHYFTILEWVPNFNPEEAKIAKTAARGKVVHDPSGSESFGLGALASNGETNTSVAVSRTGRAADEQQSIFIKGLVRDKWPERIDSWNSQPISRAMRDGGSVNCPLSMNMSPTLTWHQWWKRDSLNSECRAHRQSHQTRKPIQRMGFPTDLLLFFEASVEQMQTIMSVLDSFLFDLRTKSNLENVESWVFDDWRNITMLCWPSLDGVLLPVQRSYGFGFLEVVNWRSSSLNRAVTPVDPVLRDRTVEDFVREDGSWDWDVFIIYLDNESLMRVAAQRPLRPEAAQDRLY</sequence>
<dbReference type="Pfam" id="PF14111">
    <property type="entry name" value="DUF4283"/>
    <property type="match status" value="1"/>
</dbReference>
<keyword evidence="3" id="KW-1185">Reference proteome</keyword>
<protein>
    <recommendedName>
        <fullName evidence="1">DUF4283 domain-containing protein</fullName>
    </recommendedName>
</protein>
<dbReference type="AlphaFoldDB" id="A0A2I0KCK7"/>
<feature type="domain" description="DUF4283" evidence="1">
    <location>
        <begin position="80"/>
        <end position="159"/>
    </location>
</feature>
<accession>A0A2I0KCK7</accession>
<organism evidence="2 3">
    <name type="scientific">Punica granatum</name>
    <name type="common">Pomegranate</name>
    <dbReference type="NCBI Taxonomy" id="22663"/>
    <lineage>
        <taxon>Eukaryota</taxon>
        <taxon>Viridiplantae</taxon>
        <taxon>Streptophyta</taxon>
        <taxon>Embryophyta</taxon>
        <taxon>Tracheophyta</taxon>
        <taxon>Spermatophyta</taxon>
        <taxon>Magnoliopsida</taxon>
        <taxon>eudicotyledons</taxon>
        <taxon>Gunneridae</taxon>
        <taxon>Pentapetalae</taxon>
        <taxon>rosids</taxon>
        <taxon>malvids</taxon>
        <taxon>Myrtales</taxon>
        <taxon>Lythraceae</taxon>
        <taxon>Punica</taxon>
    </lineage>
</organism>